<dbReference type="EC" id="2.7.1.67" evidence="9"/>
<name>A0A8S3ZYT8_9EUPU</name>
<feature type="domain" description="PI3K/PI4K catalytic" evidence="11">
    <location>
        <begin position="64"/>
        <end position="447"/>
    </location>
</feature>
<evidence type="ECO:0000256" key="8">
    <source>
        <dbReference type="ARBA" id="ARBA00023136"/>
    </source>
</evidence>
<accession>A0A8S3ZYT8</accession>
<dbReference type="GO" id="GO:0005802">
    <property type="term" value="C:trans-Golgi network"/>
    <property type="evidence" value="ECO:0007669"/>
    <property type="project" value="TreeGrafter"/>
</dbReference>
<evidence type="ECO:0000313" key="12">
    <source>
        <dbReference type="EMBL" id="CAG5134034.1"/>
    </source>
</evidence>
<keyword evidence="13" id="KW-1185">Reference proteome</keyword>
<dbReference type="EMBL" id="CAJHNH020006691">
    <property type="protein sequence ID" value="CAG5134034.1"/>
    <property type="molecule type" value="Genomic_DNA"/>
</dbReference>
<dbReference type="GO" id="GO:0005886">
    <property type="term" value="C:plasma membrane"/>
    <property type="evidence" value="ECO:0007669"/>
    <property type="project" value="UniProtKB-SubCell"/>
</dbReference>
<dbReference type="PROSITE" id="PS50290">
    <property type="entry name" value="PI3_4_KINASE_3"/>
    <property type="match status" value="1"/>
</dbReference>
<evidence type="ECO:0000256" key="7">
    <source>
        <dbReference type="ARBA" id="ARBA00022840"/>
    </source>
</evidence>
<keyword evidence="3" id="KW-1003">Cell membrane</keyword>
<dbReference type="Proteomes" id="UP000678393">
    <property type="component" value="Unassembled WGS sequence"/>
</dbReference>
<dbReference type="GO" id="GO:0005765">
    <property type="term" value="C:lysosomal membrane"/>
    <property type="evidence" value="ECO:0007669"/>
    <property type="project" value="TreeGrafter"/>
</dbReference>
<keyword evidence="6 9" id="KW-0418">Kinase</keyword>
<sequence length="476" mass="54401">MARRAISKDSNLRQEELGPSLSVTPSAVSKSSVSHQSAVTLNYFPDDFEFSAIVQEIEAAIEDGIDPTLCAKGSSGSYFVRDRQKHIIGIFKPKDEEPYGQLNPKWKKWIQKHCSPCCFGRGCLIPNQGYLSEAGASLVDRKLELNIVPKTRVVRLGSTAFNYGAIIRATARTKKSIVESVPRLGKRFNRIGLPRKIGSLQLFVHGYQDAEIWLKKFDTTPLSEHTAEHFQHLFERLVVLDYIIRNTDRGNDNWLIKYEPAPPKTVVTTKDHSVIIGETNKLFSALHHIPMISNLEQPATNIYPYYQCMVKPICCIHALFDVDPEVVVKPPIEIYIAAIDNGLAFPFKHPDEWRAYPYHWAWLPQAKVPFSKEIQDHLLSKLQDPAFVRELCEDLRALFKIDKDFSNHTYEKQMSVMRGQIANVVEALQEEKTPLQLVQMPVMTIEHKHKKTSRTPSLQEEFTRHFNQTRPTFSCC</sequence>
<dbReference type="OrthoDB" id="3349449at2759"/>
<organism evidence="12 13">
    <name type="scientific">Candidula unifasciata</name>
    <dbReference type="NCBI Taxonomy" id="100452"/>
    <lineage>
        <taxon>Eukaryota</taxon>
        <taxon>Metazoa</taxon>
        <taxon>Spiralia</taxon>
        <taxon>Lophotrochozoa</taxon>
        <taxon>Mollusca</taxon>
        <taxon>Gastropoda</taxon>
        <taxon>Heterobranchia</taxon>
        <taxon>Euthyneura</taxon>
        <taxon>Panpulmonata</taxon>
        <taxon>Eupulmonata</taxon>
        <taxon>Stylommatophora</taxon>
        <taxon>Helicina</taxon>
        <taxon>Helicoidea</taxon>
        <taxon>Geomitridae</taxon>
        <taxon>Candidula</taxon>
    </lineage>
</organism>
<comment type="caution">
    <text evidence="12">The sequence shown here is derived from an EMBL/GenBank/DDBJ whole genome shotgun (WGS) entry which is preliminary data.</text>
</comment>
<evidence type="ECO:0000256" key="2">
    <source>
        <dbReference type="ARBA" id="ARBA00008941"/>
    </source>
</evidence>
<dbReference type="GO" id="GO:0004430">
    <property type="term" value="F:1-phosphatidylinositol 4-kinase activity"/>
    <property type="evidence" value="ECO:0007669"/>
    <property type="project" value="UniProtKB-UniRule"/>
</dbReference>
<proteinExistence type="inferred from homology"/>
<dbReference type="PANTHER" id="PTHR12865">
    <property type="entry name" value="PHOSPHATIDYLINOSITOL 4-KINASE TYPE-II"/>
    <property type="match status" value="1"/>
</dbReference>
<evidence type="ECO:0000256" key="3">
    <source>
        <dbReference type="ARBA" id="ARBA00022475"/>
    </source>
</evidence>
<dbReference type="GO" id="GO:0005524">
    <property type="term" value="F:ATP binding"/>
    <property type="evidence" value="ECO:0007669"/>
    <property type="project" value="UniProtKB-UniRule"/>
</dbReference>
<evidence type="ECO:0000256" key="9">
    <source>
        <dbReference type="RuleBase" id="RU367084"/>
    </source>
</evidence>
<keyword evidence="7 9" id="KW-0067">ATP-binding</keyword>
<keyword evidence="5 9" id="KW-0547">Nucleotide-binding</keyword>
<feature type="region of interest" description="Disordered" evidence="10">
    <location>
        <begin position="1"/>
        <end position="26"/>
    </location>
</feature>
<evidence type="ECO:0000259" key="11">
    <source>
        <dbReference type="PROSITE" id="PS50290"/>
    </source>
</evidence>
<evidence type="ECO:0000313" key="13">
    <source>
        <dbReference type="Proteomes" id="UP000678393"/>
    </source>
</evidence>
<evidence type="ECO:0000256" key="4">
    <source>
        <dbReference type="ARBA" id="ARBA00022679"/>
    </source>
</evidence>
<evidence type="ECO:0000256" key="1">
    <source>
        <dbReference type="ARBA" id="ARBA00004236"/>
    </source>
</evidence>
<dbReference type="PANTHER" id="PTHR12865:SF1">
    <property type="entry name" value="PHOSPHATIDYLINOSITOL 4-KINASE TYPE 2"/>
    <property type="match status" value="1"/>
</dbReference>
<comment type="subcellular location">
    <subcellularLocation>
        <location evidence="1">Cell membrane</location>
    </subcellularLocation>
    <subcellularLocation>
        <location evidence="9">Membrane</location>
        <topology evidence="9">Peripheral membrane protein</topology>
    </subcellularLocation>
</comment>
<dbReference type="GO" id="GO:0007030">
    <property type="term" value="P:Golgi organization"/>
    <property type="evidence" value="ECO:0007669"/>
    <property type="project" value="TreeGrafter"/>
</dbReference>
<dbReference type="InterPro" id="IPR039756">
    <property type="entry name" value="Lsb6/PI4K2"/>
</dbReference>
<dbReference type="AlphaFoldDB" id="A0A8S3ZYT8"/>
<keyword evidence="4 9" id="KW-0808">Transferase</keyword>
<evidence type="ECO:0000256" key="6">
    <source>
        <dbReference type="ARBA" id="ARBA00022777"/>
    </source>
</evidence>
<dbReference type="InterPro" id="IPR000403">
    <property type="entry name" value="PI3/4_kinase_cat_dom"/>
</dbReference>
<reference evidence="12" key="1">
    <citation type="submission" date="2021-04" db="EMBL/GenBank/DDBJ databases">
        <authorList>
            <consortium name="Molecular Ecology Group"/>
        </authorList>
    </citation>
    <scope>NUCLEOTIDE SEQUENCE</scope>
</reference>
<feature type="compositionally biased region" description="Basic and acidic residues" evidence="10">
    <location>
        <begin position="1"/>
        <end position="16"/>
    </location>
</feature>
<comment type="catalytic activity">
    <reaction evidence="9">
        <text>a 1,2-diacyl-sn-glycero-3-phospho-(1D-myo-inositol) + ATP = a 1,2-diacyl-sn-glycero-3-phospho-(1D-myo-inositol 4-phosphate) + ADP + H(+)</text>
        <dbReference type="Rhea" id="RHEA:19877"/>
        <dbReference type="ChEBI" id="CHEBI:15378"/>
        <dbReference type="ChEBI" id="CHEBI:30616"/>
        <dbReference type="ChEBI" id="CHEBI:57880"/>
        <dbReference type="ChEBI" id="CHEBI:58178"/>
        <dbReference type="ChEBI" id="CHEBI:456216"/>
        <dbReference type="EC" id="2.7.1.67"/>
    </reaction>
</comment>
<gene>
    <name evidence="12" type="ORF">CUNI_LOCUS19592</name>
</gene>
<protein>
    <recommendedName>
        <fullName evidence="9">Phosphatidylinositol 4-kinase type 2</fullName>
        <ecNumber evidence="9">2.7.1.67</ecNumber>
    </recommendedName>
</protein>
<evidence type="ECO:0000256" key="10">
    <source>
        <dbReference type="SAM" id="MobiDB-lite"/>
    </source>
</evidence>
<evidence type="ECO:0000256" key="5">
    <source>
        <dbReference type="ARBA" id="ARBA00022741"/>
    </source>
</evidence>
<dbReference type="Pfam" id="PF00454">
    <property type="entry name" value="PI3_PI4_kinase"/>
    <property type="match status" value="1"/>
</dbReference>
<keyword evidence="8 9" id="KW-0472">Membrane</keyword>
<dbReference type="GO" id="GO:0005768">
    <property type="term" value="C:endosome"/>
    <property type="evidence" value="ECO:0007669"/>
    <property type="project" value="TreeGrafter"/>
</dbReference>
<dbReference type="GO" id="GO:0007032">
    <property type="term" value="P:endosome organization"/>
    <property type="evidence" value="ECO:0007669"/>
    <property type="project" value="TreeGrafter"/>
</dbReference>
<dbReference type="GO" id="GO:0046854">
    <property type="term" value="P:phosphatidylinositol phosphate biosynthetic process"/>
    <property type="evidence" value="ECO:0007669"/>
    <property type="project" value="UniProtKB-UniRule"/>
</dbReference>
<comment type="similarity">
    <text evidence="2 9">Belongs to the PI3/PI4-kinase family. Type II PI4K subfamily.</text>
</comment>